<evidence type="ECO:0000313" key="1">
    <source>
        <dbReference type="EMBL" id="KAK7508273.1"/>
    </source>
</evidence>
<feature type="non-terminal residue" evidence="1">
    <location>
        <position position="77"/>
    </location>
</feature>
<evidence type="ECO:0000313" key="2">
    <source>
        <dbReference type="Proteomes" id="UP001519460"/>
    </source>
</evidence>
<dbReference type="Proteomes" id="UP001519460">
    <property type="component" value="Unassembled WGS sequence"/>
</dbReference>
<sequence>MFSGRNTLTADIAIFFKEVTPPPATGYQVFDSSDAHKPEALPRTGEARHTGISPIVFIHFDTYWPFHYKRPRKPFVR</sequence>
<dbReference type="EMBL" id="JACVVK020000002">
    <property type="protein sequence ID" value="KAK7508273.1"/>
    <property type="molecule type" value="Genomic_DNA"/>
</dbReference>
<name>A0ABD0M9V3_9CAEN</name>
<organism evidence="1 2">
    <name type="scientific">Batillaria attramentaria</name>
    <dbReference type="NCBI Taxonomy" id="370345"/>
    <lineage>
        <taxon>Eukaryota</taxon>
        <taxon>Metazoa</taxon>
        <taxon>Spiralia</taxon>
        <taxon>Lophotrochozoa</taxon>
        <taxon>Mollusca</taxon>
        <taxon>Gastropoda</taxon>
        <taxon>Caenogastropoda</taxon>
        <taxon>Sorbeoconcha</taxon>
        <taxon>Cerithioidea</taxon>
        <taxon>Batillariidae</taxon>
        <taxon>Batillaria</taxon>
    </lineage>
</organism>
<keyword evidence="2" id="KW-1185">Reference proteome</keyword>
<dbReference type="AlphaFoldDB" id="A0ABD0M9V3"/>
<protein>
    <submittedName>
        <fullName evidence="1">Uncharacterized protein</fullName>
    </submittedName>
</protein>
<accession>A0ABD0M9V3</accession>
<comment type="caution">
    <text evidence="1">The sequence shown here is derived from an EMBL/GenBank/DDBJ whole genome shotgun (WGS) entry which is preliminary data.</text>
</comment>
<gene>
    <name evidence="1" type="ORF">BaRGS_00000512</name>
</gene>
<proteinExistence type="predicted"/>
<reference evidence="1 2" key="1">
    <citation type="journal article" date="2023" name="Sci. Data">
        <title>Genome assembly of the Korean intertidal mud-creeper Batillaria attramentaria.</title>
        <authorList>
            <person name="Patra A.K."/>
            <person name="Ho P.T."/>
            <person name="Jun S."/>
            <person name="Lee S.J."/>
            <person name="Kim Y."/>
            <person name="Won Y.J."/>
        </authorList>
    </citation>
    <scope>NUCLEOTIDE SEQUENCE [LARGE SCALE GENOMIC DNA]</scope>
    <source>
        <strain evidence="1">Wonlab-2016</strain>
    </source>
</reference>